<dbReference type="SMART" id="SM00822">
    <property type="entry name" value="PKS_KR"/>
    <property type="match status" value="1"/>
</dbReference>
<dbReference type="InterPro" id="IPR002347">
    <property type="entry name" value="SDR_fam"/>
</dbReference>
<gene>
    <name evidence="6" type="ORF">AVDCRST_MAG35-1075</name>
</gene>
<dbReference type="PROSITE" id="PS00061">
    <property type="entry name" value="ADH_SHORT"/>
    <property type="match status" value="1"/>
</dbReference>
<dbReference type="PANTHER" id="PTHR24321">
    <property type="entry name" value="DEHYDROGENASES, SHORT CHAIN"/>
    <property type="match status" value="1"/>
</dbReference>
<dbReference type="PRINTS" id="PR00080">
    <property type="entry name" value="SDRFAMILY"/>
</dbReference>
<dbReference type="Pfam" id="PF13561">
    <property type="entry name" value="adh_short_C2"/>
    <property type="match status" value="1"/>
</dbReference>
<proteinExistence type="inferred from homology"/>
<evidence type="ECO:0000259" key="5">
    <source>
        <dbReference type="SMART" id="SM00822"/>
    </source>
</evidence>
<dbReference type="EMBL" id="CADCUY010000216">
    <property type="protein sequence ID" value="CAA9404343.1"/>
    <property type="molecule type" value="Genomic_DNA"/>
</dbReference>
<name>A0A6J4P2W8_9ACTN</name>
<evidence type="ECO:0000313" key="6">
    <source>
        <dbReference type="EMBL" id="CAA9404343.1"/>
    </source>
</evidence>
<reference evidence="6" key="1">
    <citation type="submission" date="2020-02" db="EMBL/GenBank/DDBJ databases">
        <authorList>
            <person name="Meier V. D."/>
        </authorList>
    </citation>
    <scope>NUCLEOTIDE SEQUENCE</scope>
    <source>
        <strain evidence="6">AVDCRST_MAG35</strain>
    </source>
</reference>
<dbReference type="CDD" id="cd05233">
    <property type="entry name" value="SDR_c"/>
    <property type="match status" value="1"/>
</dbReference>
<keyword evidence="2" id="KW-0560">Oxidoreductase</keyword>
<feature type="domain" description="Ketoreductase" evidence="5">
    <location>
        <begin position="23"/>
        <end position="200"/>
    </location>
</feature>
<dbReference type="GO" id="GO:0016491">
    <property type="term" value="F:oxidoreductase activity"/>
    <property type="evidence" value="ECO:0007669"/>
    <property type="project" value="UniProtKB-KW"/>
</dbReference>
<dbReference type="SUPFAM" id="SSF51735">
    <property type="entry name" value="NAD(P)-binding Rossmann-fold domains"/>
    <property type="match status" value="1"/>
</dbReference>
<keyword evidence="3" id="KW-0520">NAD</keyword>
<sequence>MTTPGQHQPTAPDPRPDGELEGRVAVVTGAAGGVGSALVELLLARGARVVAQDLDPAVGRHAGDRVATVVGDVADSSVAADAVRTATSRFGRLDVLVNNAGLTLNQPVTDTTDADWERVLRVNAGGAFVQSREALRHMAAHGGGSIVMVSSIVATVGQPLVAAYAASKGAVGQLMKVLALEGAPVSVRCNAVTAGVIDTGFLDGIRPDGQEYLRTFGSAHPLGRIADPHEVAEAVLFLASDRASFVTGAVLAVDGGYTAR</sequence>
<dbReference type="FunFam" id="3.40.50.720:FF:000084">
    <property type="entry name" value="Short-chain dehydrogenase reductase"/>
    <property type="match status" value="1"/>
</dbReference>
<dbReference type="Gene3D" id="3.40.50.720">
    <property type="entry name" value="NAD(P)-binding Rossmann-like Domain"/>
    <property type="match status" value="1"/>
</dbReference>
<dbReference type="PANTHER" id="PTHR24321:SF8">
    <property type="entry name" value="ESTRADIOL 17-BETA-DEHYDROGENASE 8-RELATED"/>
    <property type="match status" value="1"/>
</dbReference>
<dbReference type="InterPro" id="IPR057326">
    <property type="entry name" value="KR_dom"/>
</dbReference>
<accession>A0A6J4P2W8</accession>
<dbReference type="InterPro" id="IPR036291">
    <property type="entry name" value="NAD(P)-bd_dom_sf"/>
</dbReference>
<evidence type="ECO:0000256" key="3">
    <source>
        <dbReference type="ARBA" id="ARBA00023027"/>
    </source>
</evidence>
<dbReference type="AlphaFoldDB" id="A0A6J4P2W8"/>
<dbReference type="PRINTS" id="PR00081">
    <property type="entry name" value="GDHRDH"/>
</dbReference>
<dbReference type="InterPro" id="IPR020904">
    <property type="entry name" value="Sc_DH/Rdtase_CS"/>
</dbReference>
<protein>
    <recommendedName>
        <fullName evidence="5">Ketoreductase domain-containing protein</fullName>
    </recommendedName>
</protein>
<evidence type="ECO:0000256" key="4">
    <source>
        <dbReference type="SAM" id="MobiDB-lite"/>
    </source>
</evidence>
<feature type="region of interest" description="Disordered" evidence="4">
    <location>
        <begin position="1"/>
        <end position="20"/>
    </location>
</feature>
<evidence type="ECO:0000256" key="1">
    <source>
        <dbReference type="ARBA" id="ARBA00006484"/>
    </source>
</evidence>
<comment type="similarity">
    <text evidence="1">Belongs to the short-chain dehydrogenases/reductases (SDR) family.</text>
</comment>
<evidence type="ECO:0000256" key="2">
    <source>
        <dbReference type="ARBA" id="ARBA00023002"/>
    </source>
</evidence>
<organism evidence="6">
    <name type="scientific">uncultured Quadrisphaera sp</name>
    <dbReference type="NCBI Taxonomy" id="904978"/>
    <lineage>
        <taxon>Bacteria</taxon>
        <taxon>Bacillati</taxon>
        <taxon>Actinomycetota</taxon>
        <taxon>Actinomycetes</taxon>
        <taxon>Kineosporiales</taxon>
        <taxon>Kineosporiaceae</taxon>
        <taxon>Quadrisphaera</taxon>
        <taxon>environmental samples</taxon>
    </lineage>
</organism>